<dbReference type="InterPro" id="IPR025110">
    <property type="entry name" value="AMP-bd_C"/>
</dbReference>
<dbReference type="Pfam" id="PF00501">
    <property type="entry name" value="AMP-binding"/>
    <property type="match status" value="1"/>
</dbReference>
<dbReference type="InterPro" id="IPR045851">
    <property type="entry name" value="AMP-bd_C_sf"/>
</dbReference>
<comment type="caution">
    <text evidence="3">The sequence shown here is derived from an EMBL/GenBank/DDBJ whole genome shotgun (WGS) entry which is preliminary data.</text>
</comment>
<evidence type="ECO:0000313" key="3">
    <source>
        <dbReference type="EMBL" id="OUE09949.1"/>
    </source>
</evidence>
<dbReference type="OrthoDB" id="9803968at2"/>
<dbReference type="GO" id="GO:0016877">
    <property type="term" value="F:ligase activity, forming carbon-sulfur bonds"/>
    <property type="evidence" value="ECO:0007669"/>
    <property type="project" value="UniProtKB-ARBA"/>
</dbReference>
<dbReference type="InterPro" id="IPR020845">
    <property type="entry name" value="AMP-binding_CS"/>
</dbReference>
<dbReference type="InterPro" id="IPR050237">
    <property type="entry name" value="ATP-dep_AMP-bd_enzyme"/>
</dbReference>
<evidence type="ECO:0000313" key="4">
    <source>
        <dbReference type="Proteomes" id="UP000195106"/>
    </source>
</evidence>
<dbReference type="RefSeq" id="WP_094116470.1">
    <property type="nucleotide sequence ID" value="NZ_PSTS01000015.1"/>
</dbReference>
<accession>A0A251XXD0</accession>
<dbReference type="Pfam" id="PF13193">
    <property type="entry name" value="AMP-binding_C"/>
    <property type="match status" value="1"/>
</dbReference>
<name>A0A251XXD0_9MICO</name>
<feature type="domain" description="AMP-binding enzyme C-terminal" evidence="2">
    <location>
        <begin position="443"/>
        <end position="518"/>
    </location>
</feature>
<proteinExistence type="predicted"/>
<dbReference type="Gene3D" id="3.40.50.12780">
    <property type="entry name" value="N-terminal domain of ligase-like"/>
    <property type="match status" value="1"/>
</dbReference>
<dbReference type="PANTHER" id="PTHR43767:SF12">
    <property type="entry name" value="AMP-DEPENDENT SYNTHETASE AND LIGASE"/>
    <property type="match status" value="1"/>
</dbReference>
<dbReference type="EMBL" id="MDHJ01000001">
    <property type="protein sequence ID" value="OUE09949.1"/>
    <property type="molecule type" value="Genomic_DNA"/>
</dbReference>
<dbReference type="InterPro" id="IPR042099">
    <property type="entry name" value="ANL_N_sf"/>
</dbReference>
<feature type="domain" description="AMP-dependent synthetase/ligase" evidence="1">
    <location>
        <begin position="30"/>
        <end position="393"/>
    </location>
</feature>
<dbReference type="PROSITE" id="PS00455">
    <property type="entry name" value="AMP_BINDING"/>
    <property type="match status" value="1"/>
</dbReference>
<evidence type="ECO:0000259" key="1">
    <source>
        <dbReference type="Pfam" id="PF00501"/>
    </source>
</evidence>
<keyword evidence="3" id="KW-0436">Ligase</keyword>
<evidence type="ECO:0000259" key="2">
    <source>
        <dbReference type="Pfam" id="PF13193"/>
    </source>
</evidence>
<sequence>MTSDTPLLPEHDRGDADTGFASVSVAAILAESAERHADRVAVVVGDVSTTYRELWDETRAYAGALAERGVGEGTRVAMLIPNVADFPRVYYAVLALGGVVVPVHALLKAEEIAYVLRDSGSALLVCAGPLLEQGGKGAGLAGVPVISVLVPASTEGGPDRLEELAQAATPIRTYVPRRPSDTATILYTSGTTGQPKGAEGCHLALVMQVDVLLLDTFDLRTGDRILGCLPLFHTFGQTCTMNASFRTGATIVMVPRFDGDTALALMVEHDTQVFMGVPTMYFALLAAAGRNPARPSLRYAISGGAAIPVAVIDAFREQFQAEIHEGYGLTETSPVASFNHVGVAARPGTVGKPIWGVQVEIADPEHEDRVELLERGTLGEIVVRGHNLMNGYLNRPEDTARAVVDGWFRTGDLGTIDDDGYIRVVDRTKDMILRNGYNVYPREVEEVLARHPAVAQCAVFGVPHEEHGQEIVAAIVAQADAAVDAEEVVAYMRERIASYKYPRRVEVVEALPLGPSGKILKRALVDRFGA</sequence>
<organism evidence="3 4">
    <name type="scientific">Clavibacter michiganensis</name>
    <dbReference type="NCBI Taxonomy" id="28447"/>
    <lineage>
        <taxon>Bacteria</taxon>
        <taxon>Bacillati</taxon>
        <taxon>Actinomycetota</taxon>
        <taxon>Actinomycetes</taxon>
        <taxon>Micrococcales</taxon>
        <taxon>Microbacteriaceae</taxon>
        <taxon>Clavibacter</taxon>
    </lineage>
</organism>
<dbReference type="Gene3D" id="3.30.300.30">
    <property type="match status" value="1"/>
</dbReference>
<dbReference type="SUPFAM" id="SSF56801">
    <property type="entry name" value="Acetyl-CoA synthetase-like"/>
    <property type="match status" value="1"/>
</dbReference>
<dbReference type="CDD" id="cd05936">
    <property type="entry name" value="FC-FACS_FadD_like"/>
    <property type="match status" value="1"/>
</dbReference>
<protein>
    <submittedName>
        <fullName evidence="3">Long-chain-fatty-acid--CoA ligase</fullName>
    </submittedName>
</protein>
<gene>
    <name evidence="3" type="primary">lcfB_2</name>
    <name evidence="3" type="ORF">CMsap09_13455</name>
</gene>
<dbReference type="AlphaFoldDB" id="A0A251XXD0"/>
<dbReference type="PANTHER" id="PTHR43767">
    <property type="entry name" value="LONG-CHAIN-FATTY-ACID--COA LIGASE"/>
    <property type="match status" value="1"/>
</dbReference>
<reference evidence="3 4" key="1">
    <citation type="submission" date="2016-08" db="EMBL/GenBank/DDBJ databases">
        <title>Genome sequence of Clavibacter michiganensis spp. strain CASJ009.</title>
        <authorList>
            <person name="Thapa S.P."/>
            <person name="Coaker G."/>
        </authorList>
    </citation>
    <scope>NUCLEOTIDE SEQUENCE [LARGE SCALE GENOMIC DNA]</scope>
    <source>
        <strain evidence="3">CASJ009</strain>
    </source>
</reference>
<dbReference type="Proteomes" id="UP000195106">
    <property type="component" value="Unassembled WGS sequence"/>
</dbReference>
<dbReference type="InterPro" id="IPR000873">
    <property type="entry name" value="AMP-dep_synth/lig_dom"/>
</dbReference>